<comment type="caution">
    <text evidence="1">The sequence shown here is derived from an EMBL/GenBank/DDBJ whole genome shotgun (WGS) entry which is preliminary data.</text>
</comment>
<gene>
    <name evidence="1" type="ORF">SAMN05216600_114113</name>
</gene>
<protein>
    <recommendedName>
        <fullName evidence="3">Chemotaxis protein CheX</fullName>
    </recommendedName>
</protein>
<evidence type="ECO:0008006" key="3">
    <source>
        <dbReference type="Google" id="ProtNLM"/>
    </source>
</evidence>
<name>A0ABY1BL25_9PSED</name>
<evidence type="ECO:0000313" key="2">
    <source>
        <dbReference type="Proteomes" id="UP000198512"/>
    </source>
</evidence>
<proteinExistence type="predicted"/>
<reference evidence="1 2" key="1">
    <citation type="submission" date="2016-10" db="EMBL/GenBank/DDBJ databases">
        <authorList>
            <person name="Varghese N."/>
            <person name="Submissions S."/>
        </authorList>
    </citation>
    <scope>NUCLEOTIDE SEQUENCE [LARGE SCALE GENOMIC DNA]</scope>
    <source>
        <strain evidence="1 2">CIP 109853</strain>
    </source>
</reference>
<dbReference type="Proteomes" id="UP000198512">
    <property type="component" value="Unassembled WGS sequence"/>
</dbReference>
<organism evidence="1 2">
    <name type="scientific">Pseudomonas cuatrocienegasensis</name>
    <dbReference type="NCBI Taxonomy" id="543360"/>
    <lineage>
        <taxon>Bacteria</taxon>
        <taxon>Pseudomonadati</taxon>
        <taxon>Pseudomonadota</taxon>
        <taxon>Gammaproteobacteria</taxon>
        <taxon>Pseudomonadales</taxon>
        <taxon>Pseudomonadaceae</taxon>
        <taxon>Pseudomonas</taxon>
    </lineage>
</organism>
<accession>A0ABY1BL25</accession>
<evidence type="ECO:0000313" key="1">
    <source>
        <dbReference type="EMBL" id="SER07175.1"/>
    </source>
</evidence>
<keyword evidence="2" id="KW-1185">Reference proteome</keyword>
<dbReference type="EMBL" id="FOFP01000014">
    <property type="protein sequence ID" value="SER07175.1"/>
    <property type="molecule type" value="Genomic_DNA"/>
</dbReference>
<sequence length="99" mass="10391">MLASRMFEVPLQALSAADVADACAELSNIFASGVPSHLSGDVVLDLGLPAPLSAQQFLSVLAASTISGSYITQQRNHCIQVIIFESLEIPPAIGWSPPQ</sequence>